<sequence length="317" mass="34804">MEMVRVKDKYYALGADVIVFSRACQKGYNIKTKPGTMELMKFDIGRSAVGVGVAKALRQITVDGIKIVDLATLSATCIVDLRPSILGHVGHVYGDHNLICTLQPSKDYKEKAEATGAQADMAERLPLGSYVFENIRYASDLDQNGHDADVNEDKKSKSNGSSSPTETLNITSKAEEHMRHNSPCNTGATGVHMAINTINEQNITVGVKNLSSKNTNCKCKVHTVGWNIINAHTTNVNTINATTLENGESAEEQLRQRRFNTTAKLDQLHISTSGPKNLKEAMEKILIAMGHEIEKLRGEQMRTRGLGKSSLMNTIYQ</sequence>
<keyword evidence="2" id="KW-0031">Aminopeptidase</keyword>
<organism evidence="2">
    <name type="scientific">Tanacetum cinerariifolium</name>
    <name type="common">Dalmatian daisy</name>
    <name type="synonym">Chrysanthemum cinerariifolium</name>
    <dbReference type="NCBI Taxonomy" id="118510"/>
    <lineage>
        <taxon>Eukaryota</taxon>
        <taxon>Viridiplantae</taxon>
        <taxon>Streptophyta</taxon>
        <taxon>Embryophyta</taxon>
        <taxon>Tracheophyta</taxon>
        <taxon>Spermatophyta</taxon>
        <taxon>Magnoliopsida</taxon>
        <taxon>eudicotyledons</taxon>
        <taxon>Gunneridae</taxon>
        <taxon>Pentapetalae</taxon>
        <taxon>asterids</taxon>
        <taxon>campanulids</taxon>
        <taxon>Asterales</taxon>
        <taxon>Asteraceae</taxon>
        <taxon>Asteroideae</taxon>
        <taxon>Anthemideae</taxon>
        <taxon>Anthemidinae</taxon>
        <taxon>Tanacetum</taxon>
    </lineage>
</organism>
<proteinExistence type="predicted"/>
<keyword evidence="2" id="KW-0378">Hydrolase</keyword>
<name>A0A699GRP6_TANCI</name>
<feature type="compositionally biased region" description="Basic and acidic residues" evidence="1">
    <location>
        <begin position="143"/>
        <end position="156"/>
    </location>
</feature>
<dbReference type="AlphaFoldDB" id="A0A699GRP6"/>
<reference evidence="2" key="1">
    <citation type="journal article" date="2019" name="Sci. Rep.">
        <title>Draft genome of Tanacetum cinerariifolium, the natural source of mosquito coil.</title>
        <authorList>
            <person name="Yamashiro T."/>
            <person name="Shiraishi A."/>
            <person name="Satake H."/>
            <person name="Nakayama K."/>
        </authorList>
    </citation>
    <scope>NUCLEOTIDE SEQUENCE</scope>
</reference>
<comment type="caution">
    <text evidence="2">The sequence shown here is derived from an EMBL/GenBank/DDBJ whole genome shotgun (WGS) entry which is preliminary data.</text>
</comment>
<keyword evidence="2" id="KW-0645">Protease</keyword>
<feature type="region of interest" description="Disordered" evidence="1">
    <location>
        <begin position="143"/>
        <end position="167"/>
    </location>
</feature>
<gene>
    <name evidence="2" type="ORF">Tci_169430</name>
</gene>
<accession>A0A699GRP6</accession>
<feature type="compositionally biased region" description="Polar residues" evidence="1">
    <location>
        <begin position="158"/>
        <end position="167"/>
    </location>
</feature>
<dbReference type="EMBL" id="BKCJ010040636">
    <property type="protein sequence ID" value="GEV97453.1"/>
    <property type="molecule type" value="Genomic_DNA"/>
</dbReference>
<dbReference type="GO" id="GO:0004177">
    <property type="term" value="F:aminopeptidase activity"/>
    <property type="evidence" value="ECO:0007669"/>
    <property type="project" value="UniProtKB-KW"/>
</dbReference>
<evidence type="ECO:0000256" key="1">
    <source>
        <dbReference type="SAM" id="MobiDB-lite"/>
    </source>
</evidence>
<protein>
    <submittedName>
        <fullName evidence="2">Leucine aminopeptidase 2, chloroplastic</fullName>
    </submittedName>
</protein>
<evidence type="ECO:0000313" key="2">
    <source>
        <dbReference type="EMBL" id="GEV97453.1"/>
    </source>
</evidence>